<dbReference type="PANTHER" id="PTHR43652">
    <property type="entry name" value="BASIC AMINO ACID ANTIPORTER YFCC-RELATED"/>
    <property type="match status" value="1"/>
</dbReference>
<protein>
    <recommendedName>
        <fullName evidence="8">Arginine/ornithine antiporter ArcD</fullName>
    </recommendedName>
</protein>
<evidence type="ECO:0000256" key="3">
    <source>
        <dbReference type="ARBA" id="ARBA00022692"/>
    </source>
</evidence>
<feature type="transmembrane region" description="Helical" evidence="6">
    <location>
        <begin position="7"/>
        <end position="27"/>
    </location>
</feature>
<feature type="transmembrane region" description="Helical" evidence="6">
    <location>
        <begin position="146"/>
        <end position="170"/>
    </location>
</feature>
<evidence type="ECO:0000256" key="4">
    <source>
        <dbReference type="ARBA" id="ARBA00022989"/>
    </source>
</evidence>
<proteinExistence type="predicted"/>
<dbReference type="InterPro" id="IPR018385">
    <property type="entry name" value="C4_dicarb_anaerob_car-like"/>
</dbReference>
<dbReference type="GO" id="GO:0005886">
    <property type="term" value="C:plasma membrane"/>
    <property type="evidence" value="ECO:0007669"/>
    <property type="project" value="UniProtKB-SubCell"/>
</dbReference>
<feature type="transmembrane region" description="Helical" evidence="6">
    <location>
        <begin position="447"/>
        <end position="466"/>
    </location>
</feature>
<feature type="transmembrane region" description="Helical" evidence="6">
    <location>
        <begin position="321"/>
        <end position="338"/>
    </location>
</feature>
<evidence type="ECO:0000256" key="5">
    <source>
        <dbReference type="ARBA" id="ARBA00023136"/>
    </source>
</evidence>
<name>A0A2H9T8W4_9ZZZZ</name>
<dbReference type="Pfam" id="PF03606">
    <property type="entry name" value="DcuC"/>
    <property type="match status" value="1"/>
</dbReference>
<comment type="caution">
    <text evidence="7">The sequence shown here is derived from an EMBL/GenBank/DDBJ whole genome shotgun (WGS) entry which is preliminary data.</text>
</comment>
<sequence>MKQFRFPSAYTILFCIIVFVAVLTWFIPAGQYDVEMNEALGKDVPVAGTYHQVEANPQGVESVLLAPVSGFYDPDSYEATAIDVALFVLIIGGYLMVVTSTGAIDVGIAKVVNLLKGHEHLMIPILMFLFSLGGTIYGMAEESLAFYPLVLPVMIAAGYDAMTAVAVILVGAGVGALGSTINPFATVIASNAAGISFTDGIILRSVIYVLGLAICIAFVMRYAARVKTHPETSVVAGMAQSNRKHFLANFKGGDDAEELTGRQGIILLLFLVTFVVMIYGVSVIGWWMPRMSALFIVSSILTAFVAGMGEKEFTDTFVDGARDLLGVALVIAIARGIVTIMNDGMITDTILFWAEQGVSGLSSVAFVNVMYWIQVALSFFVPSSSGLAVLSMPVMAPLADFSNTGRDLVVTAYQSASGLVNLITPTSGVVMGALAIGRVPYDRLLKFIWPLLVILTIFILACLSIGSMM</sequence>
<feature type="transmembrane region" description="Helical" evidence="6">
    <location>
        <begin position="350"/>
        <end position="373"/>
    </location>
</feature>
<keyword evidence="3 6" id="KW-0812">Transmembrane</keyword>
<organism evidence="7">
    <name type="scientific">invertebrate metagenome</name>
    <dbReference type="NCBI Taxonomy" id="1711999"/>
    <lineage>
        <taxon>unclassified sequences</taxon>
        <taxon>metagenomes</taxon>
        <taxon>organismal metagenomes</taxon>
    </lineage>
</organism>
<feature type="transmembrane region" description="Helical" evidence="6">
    <location>
        <begin position="265"/>
        <end position="286"/>
    </location>
</feature>
<evidence type="ECO:0000256" key="6">
    <source>
        <dbReference type="SAM" id="Phobius"/>
    </source>
</evidence>
<dbReference type="InterPro" id="IPR051679">
    <property type="entry name" value="DASS-Related_Transporters"/>
</dbReference>
<reference evidence="7" key="1">
    <citation type="journal article" date="2017" name="Appl. Environ. Microbiol.">
        <title>Molecular characterization of an Endozoicomonas-like organism causing infection in king scallop Pecten maximus L.</title>
        <authorList>
            <person name="Cano I."/>
            <person name="van Aerle R."/>
            <person name="Ross S."/>
            <person name="Verner-Jeffreys D.W."/>
            <person name="Paley R.K."/>
            <person name="Rimmer G."/>
            <person name="Ryder D."/>
            <person name="Hooper P."/>
            <person name="Stone D."/>
            <person name="Feist S.W."/>
        </authorList>
    </citation>
    <scope>NUCLEOTIDE SEQUENCE</scope>
</reference>
<dbReference type="AlphaFoldDB" id="A0A2H9T8W4"/>
<keyword evidence="2" id="KW-1003">Cell membrane</keyword>
<comment type="subcellular location">
    <subcellularLocation>
        <location evidence="1">Cell membrane</location>
        <topology evidence="1">Multi-pass membrane protein</topology>
    </subcellularLocation>
</comment>
<gene>
    <name evidence="7" type="ORF">CI610_01346</name>
</gene>
<feature type="transmembrane region" description="Helical" evidence="6">
    <location>
        <begin position="206"/>
        <end position="224"/>
    </location>
</feature>
<accession>A0A2H9T8W4</accession>
<keyword evidence="5 6" id="KW-0472">Membrane</keyword>
<evidence type="ECO:0000313" key="7">
    <source>
        <dbReference type="EMBL" id="PJE79672.1"/>
    </source>
</evidence>
<keyword evidence="4 6" id="KW-1133">Transmembrane helix</keyword>
<dbReference type="PANTHER" id="PTHR43652:SF6">
    <property type="entry name" value="ARGININE REPRESSOR"/>
    <property type="match status" value="1"/>
</dbReference>
<dbReference type="EMBL" id="NSIT01000054">
    <property type="protein sequence ID" value="PJE79672.1"/>
    <property type="molecule type" value="Genomic_DNA"/>
</dbReference>
<evidence type="ECO:0000256" key="1">
    <source>
        <dbReference type="ARBA" id="ARBA00004651"/>
    </source>
</evidence>
<evidence type="ECO:0008006" key="8">
    <source>
        <dbReference type="Google" id="ProtNLM"/>
    </source>
</evidence>
<feature type="transmembrane region" description="Helical" evidence="6">
    <location>
        <begin position="84"/>
        <end position="109"/>
    </location>
</feature>
<evidence type="ECO:0000256" key="2">
    <source>
        <dbReference type="ARBA" id="ARBA00022475"/>
    </source>
</evidence>
<feature type="transmembrane region" description="Helical" evidence="6">
    <location>
        <begin position="121"/>
        <end position="140"/>
    </location>
</feature>
<feature type="transmembrane region" description="Helical" evidence="6">
    <location>
        <begin position="293"/>
        <end position="309"/>
    </location>
</feature>
<feature type="transmembrane region" description="Helical" evidence="6">
    <location>
        <begin position="419"/>
        <end position="441"/>
    </location>
</feature>